<feature type="compositionally biased region" description="Acidic residues" evidence="1">
    <location>
        <begin position="447"/>
        <end position="459"/>
    </location>
</feature>
<evidence type="ECO:0000259" key="2">
    <source>
        <dbReference type="Pfam" id="PF24054"/>
    </source>
</evidence>
<feature type="compositionally biased region" description="Polar residues" evidence="1">
    <location>
        <begin position="1160"/>
        <end position="1170"/>
    </location>
</feature>
<sequence length="1293" mass="142228">MRLHLVIQRHGLPVTRILWTTAPPSLYAGQSSSGFPAASSAVTSSRAPNALYSSGGYTIAQLLEDVNEVIPLETEPALFDDEYSGQWGLEDYVVETGGSECLHFMEVEGLLRDGDEVVIRALQVADLRARRLSGRHQISNDGKHLIDGVPFGKPFLKRSSTSRPAITIPPRKRRRTTLAAWENRLAYGDEDAEWHPGAPSRSQELSVIRPSHAIHQKSNIHDEDEFEDYHDTGDRSREEDPDAGDATVIHHKLDEGANGVPADDLEDYGDAQESDSEHPSEDISEFEDTDMVDELEGLKEEMELSQMAANGIVDFSQAPHTGPYQLRARAGEAEPKPRKSSLSKHIADDSSARRDSKAVRFQGQGQSQGQKEKSPAPQPEKRLVSKAGSTSDEESANSSSDSSASDSSDSSDSSASSSDSDSDSSASAQSNSSASTSVTDTSSSSESDSDSDSDSDSSNEPETRITLRRPTNPPGHGSARTKKSNLRTKMRRRLSKLKELGALSAEADFTALREFEEVHGHRYYTDETTMTKQQQEQAEFEARRQKLLRDLASGGVDISENSTPASTAGKENEAPRKSTRKESTRRGEQSAAESTPSEEDEEEGPEKEHSKRRTLDVASSRRMVFGSLGVRTPQSKEDEEKTRKKLAGKINHFLPRQLAVEKSEPTPIVSDADENWEDKLVVRATECVFDDVELTAPPFPFEQRWDREAAYRIKQLKGPSKKRRRKQKTQEYQVQEDYGDGGGYENGDGYWEGDYGNEGYDYGNEGYGNEDYGNGEGYEEGNTELNYDDAGAENGGAVMKGAEQSAETEEDLPSIPENPSSLPALAEKDVKKGVVIAFKELDMSKATNWQPIVSEYRVAEVHDVLDNAFNLRLAVRDRRAVRETENDEDDEPEYSGFEMPGFDEDAEDDGFREKSFGDLIDPKLLRAAERTDPGEAEDASITTPARVAPSLRDSSPTGSEFVSAMDVLVDDSQVLESSMLLDHEDEERLDVGGERSVPTSPVKSPEFMGFEPPSPESSKSDTKTEPQAPGSQAEPAMVQSGEDPDEPHGQNHKDDSHSTVSPNRSEVDPPTMPSEDDLQMMSSPGSVVSFSRLISSIHDKEPSTSDTAKPNEERPRSPRPRSPSSTTSVVPNPFYEMDKQREETEPDSSSQRRTRRSLKRSQTAEASASTPPARKAPRRTSQRRKTAQSQEDSLVTSIPDSMADAQPPPAQESGVFVDLTQSSPLASPGGSDEDFAKSHRLPFVSGWVQKDLPPRSTRRQTRSSVGSVARPQDMQEVNVSPPVRKTKGRKKTN</sequence>
<feature type="compositionally biased region" description="Basic and acidic residues" evidence="1">
    <location>
        <begin position="540"/>
        <end position="549"/>
    </location>
</feature>
<feature type="region of interest" description="Disordered" evidence="1">
    <location>
        <begin position="930"/>
        <end position="958"/>
    </location>
</feature>
<feature type="region of interest" description="Disordered" evidence="1">
    <location>
        <begin position="716"/>
        <end position="746"/>
    </location>
</feature>
<keyword evidence="4" id="KW-1185">Reference proteome</keyword>
<feature type="compositionally biased region" description="Basic residues" evidence="1">
    <location>
        <begin position="479"/>
        <end position="491"/>
    </location>
</feature>
<feature type="compositionally biased region" description="Basic and acidic residues" evidence="1">
    <location>
        <begin position="345"/>
        <end position="358"/>
    </location>
</feature>
<reference evidence="4" key="1">
    <citation type="submission" date="2017-12" db="EMBL/GenBank/DDBJ databases">
        <authorList>
            <consortium name="DOE Joint Genome Institute"/>
            <person name="Mondo S.J."/>
            <person name="Kjaerbolling I."/>
            <person name="Vesth T.C."/>
            <person name="Frisvad J.C."/>
            <person name="Nybo J.L."/>
            <person name="Theobald S."/>
            <person name="Kuo A."/>
            <person name="Bowyer P."/>
            <person name="Matsuda Y."/>
            <person name="Lyhne E.K."/>
            <person name="Kogle M.E."/>
            <person name="Clum A."/>
            <person name="Lipzen A."/>
            <person name="Salamov A."/>
            <person name="Ngan C.Y."/>
            <person name="Daum C."/>
            <person name="Chiniquy J."/>
            <person name="Barry K."/>
            <person name="LaButti K."/>
            <person name="Haridas S."/>
            <person name="Simmons B.A."/>
            <person name="Magnuson J.K."/>
            <person name="Mortensen U.H."/>
            <person name="Larsen T.O."/>
            <person name="Grigoriev I.V."/>
            <person name="Baker S.E."/>
            <person name="Andersen M.R."/>
            <person name="Nordberg H.P."/>
            <person name="Cantor M.N."/>
            <person name="Hua S.X."/>
        </authorList>
    </citation>
    <scope>NUCLEOTIDE SEQUENCE [LARGE SCALE GENOMIC DNA]</scope>
    <source>
        <strain evidence="4">IBT 19404</strain>
    </source>
</reference>
<dbReference type="InterPro" id="IPR055781">
    <property type="entry name" value="DUF7357"/>
</dbReference>
<feature type="compositionally biased region" description="Basic and acidic residues" evidence="1">
    <location>
        <begin position="229"/>
        <end position="238"/>
    </location>
</feature>
<feature type="compositionally biased region" description="Basic and acidic residues" evidence="1">
    <location>
        <begin position="606"/>
        <end position="615"/>
    </location>
</feature>
<evidence type="ECO:0000313" key="3">
    <source>
        <dbReference type="EMBL" id="PLN80544.1"/>
    </source>
</evidence>
<feature type="region of interest" description="Disordered" evidence="1">
    <location>
        <begin position="981"/>
        <end position="1293"/>
    </location>
</feature>
<gene>
    <name evidence="3" type="ORF">BDW42DRAFT_111366</name>
</gene>
<feature type="compositionally biased region" description="Polar residues" evidence="1">
    <location>
        <begin position="1080"/>
        <end position="1094"/>
    </location>
</feature>
<feature type="compositionally biased region" description="Low complexity" evidence="1">
    <location>
        <begin position="396"/>
        <end position="446"/>
    </location>
</feature>
<evidence type="ECO:0000313" key="4">
    <source>
        <dbReference type="Proteomes" id="UP000235023"/>
    </source>
</evidence>
<feature type="compositionally biased region" description="Low complexity" evidence="1">
    <location>
        <begin position="1122"/>
        <end position="1133"/>
    </location>
</feature>
<feature type="compositionally biased region" description="Polar residues" evidence="1">
    <location>
        <begin position="1187"/>
        <end position="1199"/>
    </location>
</feature>
<feature type="compositionally biased region" description="Acidic residues" evidence="1">
    <location>
        <begin position="596"/>
        <end position="605"/>
    </location>
</feature>
<dbReference type="OrthoDB" id="3365616at2759"/>
<evidence type="ECO:0000256" key="1">
    <source>
        <dbReference type="SAM" id="MobiDB-lite"/>
    </source>
</evidence>
<proteinExistence type="predicted"/>
<feature type="compositionally biased region" description="Basic residues" evidence="1">
    <location>
        <begin position="1284"/>
        <end position="1293"/>
    </location>
</feature>
<accession>A0A2J5HT64</accession>
<feature type="compositionally biased region" description="Basic residues" evidence="1">
    <location>
        <begin position="1175"/>
        <end position="1186"/>
    </location>
</feature>
<feature type="region of interest" description="Disordered" evidence="1">
    <location>
        <begin position="214"/>
        <end position="288"/>
    </location>
</feature>
<feature type="region of interest" description="Disordered" evidence="1">
    <location>
        <begin position="526"/>
        <end position="650"/>
    </location>
</feature>
<feature type="region of interest" description="Disordered" evidence="1">
    <location>
        <begin position="800"/>
        <end position="822"/>
    </location>
</feature>
<feature type="compositionally biased region" description="Acidic residues" evidence="1">
    <location>
        <begin position="263"/>
        <end position="274"/>
    </location>
</feature>
<name>A0A2J5HT64_9EURO</name>
<feature type="region of interest" description="Disordered" evidence="1">
    <location>
        <begin position="326"/>
        <end position="491"/>
    </location>
</feature>
<dbReference type="Proteomes" id="UP000235023">
    <property type="component" value="Unassembled WGS sequence"/>
</dbReference>
<feature type="compositionally biased region" description="Basic and acidic residues" evidence="1">
    <location>
        <begin position="570"/>
        <end position="588"/>
    </location>
</feature>
<feature type="region of interest" description="Disordered" evidence="1">
    <location>
        <begin position="880"/>
        <end position="915"/>
    </location>
</feature>
<feature type="compositionally biased region" description="Basic and acidic residues" evidence="1">
    <location>
        <begin position="1046"/>
        <end position="1057"/>
    </location>
</feature>
<protein>
    <recommendedName>
        <fullName evidence="2">DUF7357 domain-containing protein</fullName>
    </recommendedName>
</protein>
<dbReference type="Pfam" id="PF24054">
    <property type="entry name" value="DUF7357"/>
    <property type="match status" value="1"/>
</dbReference>
<feature type="domain" description="DUF7357" evidence="2">
    <location>
        <begin position="1"/>
        <end position="171"/>
    </location>
</feature>
<organism evidence="3 4">
    <name type="scientific">Aspergillus taichungensis</name>
    <dbReference type="NCBI Taxonomy" id="482145"/>
    <lineage>
        <taxon>Eukaryota</taxon>
        <taxon>Fungi</taxon>
        <taxon>Dikarya</taxon>
        <taxon>Ascomycota</taxon>
        <taxon>Pezizomycotina</taxon>
        <taxon>Eurotiomycetes</taxon>
        <taxon>Eurotiomycetidae</taxon>
        <taxon>Eurotiales</taxon>
        <taxon>Aspergillaceae</taxon>
        <taxon>Aspergillus</taxon>
        <taxon>Aspergillus subgen. Circumdati</taxon>
    </lineage>
</organism>
<dbReference type="EMBL" id="KZ559546">
    <property type="protein sequence ID" value="PLN80544.1"/>
    <property type="molecule type" value="Genomic_DNA"/>
</dbReference>
<feature type="compositionally biased region" description="Basic and acidic residues" evidence="1">
    <location>
        <begin position="370"/>
        <end position="383"/>
    </location>
</feature>
<feature type="compositionally biased region" description="Basic and acidic residues" evidence="1">
    <location>
        <begin position="1097"/>
        <end position="1116"/>
    </location>
</feature>